<evidence type="ECO:0000313" key="7">
    <source>
        <dbReference type="EMBL" id="CDK27056.1"/>
    </source>
</evidence>
<keyword evidence="3" id="KW-0862">Zinc</keyword>
<feature type="compositionally biased region" description="Polar residues" evidence="5">
    <location>
        <begin position="139"/>
        <end position="151"/>
    </location>
</feature>
<dbReference type="STRING" id="1382522.W6MKX4"/>
<evidence type="ECO:0000313" key="8">
    <source>
        <dbReference type="Proteomes" id="UP000019384"/>
    </source>
</evidence>
<keyword evidence="2 4" id="KW-0863">Zinc-finger</keyword>
<dbReference type="Pfam" id="PF00320">
    <property type="entry name" value="GATA"/>
    <property type="match status" value="1"/>
</dbReference>
<feature type="compositionally biased region" description="Basic residues" evidence="5">
    <location>
        <begin position="96"/>
        <end position="110"/>
    </location>
</feature>
<dbReference type="PANTHER" id="PTHR45658">
    <property type="entry name" value="GATA TRANSCRIPTION FACTOR"/>
    <property type="match status" value="1"/>
</dbReference>
<keyword evidence="8" id="KW-1185">Reference proteome</keyword>
<evidence type="ECO:0000256" key="4">
    <source>
        <dbReference type="PROSITE-ProRule" id="PRU00094"/>
    </source>
</evidence>
<dbReference type="AlphaFoldDB" id="W6MKX4"/>
<dbReference type="GO" id="GO:0043565">
    <property type="term" value="F:sequence-specific DNA binding"/>
    <property type="evidence" value="ECO:0007669"/>
    <property type="project" value="InterPro"/>
</dbReference>
<dbReference type="PANTHER" id="PTHR45658:SF149">
    <property type="entry name" value="PROTEIN GAT3-RELATED"/>
    <property type="match status" value="1"/>
</dbReference>
<dbReference type="GO" id="GO:0006355">
    <property type="term" value="P:regulation of DNA-templated transcription"/>
    <property type="evidence" value="ECO:0007669"/>
    <property type="project" value="InterPro"/>
</dbReference>
<accession>W6MKX4</accession>
<dbReference type="Proteomes" id="UP000019384">
    <property type="component" value="Unassembled WGS sequence"/>
</dbReference>
<dbReference type="InterPro" id="IPR000679">
    <property type="entry name" value="Znf_GATA"/>
</dbReference>
<dbReference type="EMBL" id="HG793127">
    <property type="protein sequence ID" value="CDK27056.1"/>
    <property type="molecule type" value="Genomic_DNA"/>
</dbReference>
<name>W6MKX4_9ASCO</name>
<evidence type="ECO:0000256" key="2">
    <source>
        <dbReference type="ARBA" id="ARBA00022771"/>
    </source>
</evidence>
<evidence type="ECO:0000256" key="3">
    <source>
        <dbReference type="ARBA" id="ARBA00022833"/>
    </source>
</evidence>
<dbReference type="InterPro" id="IPR013088">
    <property type="entry name" value="Znf_NHR/GATA"/>
</dbReference>
<evidence type="ECO:0000256" key="1">
    <source>
        <dbReference type="ARBA" id="ARBA00022723"/>
    </source>
</evidence>
<dbReference type="SUPFAM" id="SSF57716">
    <property type="entry name" value="Glucocorticoid receptor-like (DNA-binding domain)"/>
    <property type="match status" value="1"/>
</dbReference>
<evidence type="ECO:0000259" key="6">
    <source>
        <dbReference type="PROSITE" id="PS50114"/>
    </source>
</evidence>
<dbReference type="Gene3D" id="3.30.50.10">
    <property type="entry name" value="Erythroid Transcription Factor GATA-1, subunit A"/>
    <property type="match status" value="1"/>
</dbReference>
<reference evidence="7" key="1">
    <citation type="submission" date="2013-12" db="EMBL/GenBank/DDBJ databases">
        <authorList>
            <person name="Genoscope - CEA"/>
        </authorList>
    </citation>
    <scope>NUCLEOTIDE SEQUENCE</scope>
    <source>
        <strain evidence="7">CBS 1993</strain>
    </source>
</reference>
<dbReference type="PROSITE" id="PS50114">
    <property type="entry name" value="GATA_ZN_FINGER_2"/>
    <property type="match status" value="1"/>
</dbReference>
<feature type="domain" description="GATA-type" evidence="6">
    <location>
        <begin position="131"/>
        <end position="166"/>
    </location>
</feature>
<keyword evidence="1" id="KW-0479">Metal-binding</keyword>
<dbReference type="RefSeq" id="XP_022459052.1">
    <property type="nucleotide sequence ID" value="XM_022603336.1"/>
</dbReference>
<protein>
    <recommendedName>
        <fullName evidence="6">GATA-type domain-containing protein</fullName>
    </recommendedName>
</protein>
<dbReference type="GO" id="GO:0008270">
    <property type="term" value="F:zinc ion binding"/>
    <property type="evidence" value="ECO:0007669"/>
    <property type="project" value="UniProtKB-KW"/>
</dbReference>
<dbReference type="OrthoDB" id="2162994at2759"/>
<dbReference type="InterPro" id="IPR051140">
    <property type="entry name" value="GATA_TF"/>
</dbReference>
<proteinExistence type="predicted"/>
<evidence type="ECO:0000256" key="5">
    <source>
        <dbReference type="SAM" id="MobiDB-lite"/>
    </source>
</evidence>
<dbReference type="SMART" id="SM00401">
    <property type="entry name" value="ZnF_GATA"/>
    <property type="match status" value="1"/>
</dbReference>
<dbReference type="GeneID" id="34520440"/>
<dbReference type="PROSITE" id="PS00344">
    <property type="entry name" value="GATA_ZN_FINGER_1"/>
    <property type="match status" value="1"/>
</dbReference>
<feature type="region of interest" description="Disordered" evidence="5">
    <location>
        <begin position="91"/>
        <end position="151"/>
    </location>
</feature>
<gene>
    <name evidence="7" type="ORF">KUCA_T00003033001</name>
</gene>
<organism evidence="7 8">
    <name type="scientific">Kuraishia capsulata CBS 1993</name>
    <dbReference type="NCBI Taxonomy" id="1382522"/>
    <lineage>
        <taxon>Eukaryota</taxon>
        <taxon>Fungi</taxon>
        <taxon>Dikarya</taxon>
        <taxon>Ascomycota</taxon>
        <taxon>Saccharomycotina</taxon>
        <taxon>Pichiomycetes</taxon>
        <taxon>Pichiales</taxon>
        <taxon>Pichiaceae</taxon>
        <taxon>Kuraishia</taxon>
    </lineage>
</organism>
<reference evidence="7" key="2">
    <citation type="submission" date="2014-02" db="EMBL/GenBank/DDBJ databases">
        <title>Complete DNA sequence of /Kuraishia capsulata/ illustrates novel genomic features among budding yeasts (/Saccharomycotina/).</title>
        <authorList>
            <person name="Morales L."/>
            <person name="Noel B."/>
            <person name="Porcel B."/>
            <person name="Marcet-Houben M."/>
            <person name="Hullo M-F."/>
            <person name="Sacerdot C."/>
            <person name="Tekaia F."/>
            <person name="Leh-Louis V."/>
            <person name="Despons L."/>
            <person name="Khanna V."/>
            <person name="Aury J-M."/>
            <person name="Barbe V."/>
            <person name="Couloux A."/>
            <person name="Labadie K."/>
            <person name="Pelletier E."/>
            <person name="Souciet J-L."/>
            <person name="Boekhout T."/>
            <person name="Gabaldon T."/>
            <person name="Wincker P."/>
            <person name="Dujon B."/>
        </authorList>
    </citation>
    <scope>NUCLEOTIDE SEQUENCE</scope>
    <source>
        <strain evidence="7">CBS 1993</strain>
    </source>
</reference>
<sequence>MNNSNDANKRFPVLPSFKEIVAGLDSWPRSDPSLAFHSVERVELVVTEKNANEVSRMLAKLEEAMRLMGPSHCHSLCQDVYRGLQDLSEKIASNRSAKRRRDQKNPRTKKSAQGSKPKSGLKSRIKSGDSTGNGPVCTQCGSTSTPEWRKSSFSPETLCNACGLFHFKLLRKLGAEEAVRIFLERRKSGGLDRRIPS</sequence>
<dbReference type="HOGENOM" id="CLU_1384354_0_0_1"/>
<dbReference type="CDD" id="cd00202">
    <property type="entry name" value="ZnF_GATA"/>
    <property type="match status" value="1"/>
</dbReference>